<proteinExistence type="predicted"/>
<reference evidence="10" key="2">
    <citation type="submission" date="2012-08" db="EMBL/GenBank/DDBJ databases">
        <title>Genome sequence of Kazachstania naganishii.</title>
        <authorList>
            <person name="Gordon J.L."/>
            <person name="Armisen D."/>
            <person name="Proux-Wera E."/>
            <person name="OhEigeartaigh S.S."/>
            <person name="Byrne K.P."/>
            <person name="Wolfe K.H."/>
        </authorList>
    </citation>
    <scope>NUCLEOTIDE SEQUENCE [LARGE SCALE GENOMIC DNA]</scope>
    <source>
        <strain evidence="10">ATCC MYA-139 / BCRC 22969 / CBS 8797 / CCRC 22969 / KCTC 17520 / NBRC 10181 / NCYC 3082</strain>
    </source>
</reference>
<organism evidence="9 10">
    <name type="scientific">Huiozyma naganishii (strain ATCC MYA-139 / BCRC 22969 / CBS 8797 / KCTC 17520 / NBRC 10181 / NCYC 3082 / Yp74L-3)</name>
    <name type="common">Yeast</name>
    <name type="synonym">Kazachstania naganishii</name>
    <dbReference type="NCBI Taxonomy" id="1071383"/>
    <lineage>
        <taxon>Eukaryota</taxon>
        <taxon>Fungi</taxon>
        <taxon>Dikarya</taxon>
        <taxon>Ascomycota</taxon>
        <taxon>Saccharomycotina</taxon>
        <taxon>Saccharomycetes</taxon>
        <taxon>Saccharomycetales</taxon>
        <taxon>Saccharomycetaceae</taxon>
        <taxon>Huiozyma</taxon>
    </lineage>
</organism>
<evidence type="ECO:0000313" key="9">
    <source>
        <dbReference type="EMBL" id="CCK68545.1"/>
    </source>
</evidence>
<comment type="subcellular location">
    <subcellularLocation>
        <location evidence="1">Membrane</location>
        <topology evidence="1">Single-pass membrane protein</topology>
    </subcellularLocation>
</comment>
<evidence type="ECO:0000256" key="2">
    <source>
        <dbReference type="ARBA" id="ARBA00022692"/>
    </source>
</evidence>
<dbReference type="EMBL" id="HE978315">
    <property type="protein sequence ID" value="CCK68545.1"/>
    <property type="molecule type" value="Genomic_DNA"/>
</dbReference>
<dbReference type="InterPro" id="IPR046756">
    <property type="entry name" value="VAS1/VOA1_TM"/>
</dbReference>
<feature type="region of interest" description="Disordered" evidence="5">
    <location>
        <begin position="199"/>
        <end position="218"/>
    </location>
</feature>
<dbReference type="AlphaFoldDB" id="J7R176"/>
<dbReference type="GO" id="GO:1902600">
    <property type="term" value="P:proton transmembrane transport"/>
    <property type="evidence" value="ECO:0007669"/>
    <property type="project" value="EnsemblFungi"/>
</dbReference>
<dbReference type="GeneID" id="34524195"/>
<gene>
    <name evidence="9" type="primary">KNAG0B00980</name>
    <name evidence="9" type="ordered locus">KNAG_0B00980</name>
</gene>
<dbReference type="KEGG" id="kng:KNAG_0B00980"/>
<evidence type="ECO:0000256" key="1">
    <source>
        <dbReference type="ARBA" id="ARBA00004167"/>
    </source>
</evidence>
<keyword evidence="10" id="KW-1185">Reference proteome</keyword>
<feature type="transmembrane region" description="Helical" evidence="6">
    <location>
        <begin position="229"/>
        <end position="251"/>
    </location>
</feature>
<feature type="domain" description="V-type proton ATPase subunit S1/VOA1 transmembrane" evidence="8">
    <location>
        <begin position="225"/>
        <end position="263"/>
    </location>
</feature>
<dbReference type="OrthoDB" id="9985059at2759"/>
<dbReference type="Pfam" id="PF20520">
    <property type="entry name" value="Ac45-VOA1_TM"/>
    <property type="match status" value="1"/>
</dbReference>
<dbReference type="GO" id="GO:0000220">
    <property type="term" value="C:vacuolar proton-transporting V-type ATPase, V0 domain"/>
    <property type="evidence" value="ECO:0007669"/>
    <property type="project" value="EnsemblFungi"/>
</dbReference>
<evidence type="ECO:0000256" key="3">
    <source>
        <dbReference type="ARBA" id="ARBA00022989"/>
    </source>
</evidence>
<dbReference type="HOGENOM" id="CLU_1050442_0_0_1"/>
<evidence type="ECO:0000256" key="6">
    <source>
        <dbReference type="SAM" id="Phobius"/>
    </source>
</evidence>
<evidence type="ECO:0000256" key="7">
    <source>
        <dbReference type="SAM" id="SignalP"/>
    </source>
</evidence>
<feature type="signal peptide" evidence="7">
    <location>
        <begin position="1"/>
        <end position="20"/>
    </location>
</feature>
<dbReference type="OMA" id="HINSKDY"/>
<evidence type="ECO:0000256" key="4">
    <source>
        <dbReference type="ARBA" id="ARBA00023136"/>
    </source>
</evidence>
<dbReference type="GO" id="GO:0005789">
    <property type="term" value="C:endoplasmic reticulum membrane"/>
    <property type="evidence" value="ECO:0007669"/>
    <property type="project" value="EnsemblFungi"/>
</dbReference>
<protein>
    <recommendedName>
        <fullName evidence="8">V-type proton ATPase subunit S1/VOA1 transmembrane domain-containing protein</fullName>
    </recommendedName>
</protein>
<keyword evidence="2 6" id="KW-0812">Transmembrane</keyword>
<dbReference type="GO" id="GO:0065003">
    <property type="term" value="P:protein-containing complex assembly"/>
    <property type="evidence" value="ECO:0007669"/>
    <property type="project" value="EnsemblFungi"/>
</dbReference>
<keyword evidence="3 6" id="KW-1133">Transmembrane helix</keyword>
<accession>J7R176</accession>
<dbReference type="RefSeq" id="XP_022462791.1">
    <property type="nucleotide sequence ID" value="XM_022611376.1"/>
</dbReference>
<reference evidence="9 10" key="1">
    <citation type="journal article" date="2011" name="Proc. Natl. Acad. Sci. U.S.A.">
        <title>Evolutionary erosion of yeast sex chromosomes by mating-type switching accidents.</title>
        <authorList>
            <person name="Gordon J.L."/>
            <person name="Armisen D."/>
            <person name="Proux-Wera E."/>
            <person name="Oheigeartaigh S.S."/>
            <person name="Byrne K.P."/>
            <person name="Wolfe K.H."/>
        </authorList>
    </citation>
    <scope>NUCLEOTIDE SEQUENCE [LARGE SCALE GENOMIC DNA]</scope>
    <source>
        <strain evidence="10">ATCC MYA-139 / BCRC 22969 / CBS 8797 / CCRC 22969 / KCTC 17520 / NBRC 10181 / NCYC 3082</strain>
    </source>
</reference>
<dbReference type="eggNOG" id="ENOG502S5C0">
    <property type="taxonomic scope" value="Eukaryota"/>
</dbReference>
<evidence type="ECO:0000259" key="8">
    <source>
        <dbReference type="Pfam" id="PF20520"/>
    </source>
</evidence>
<evidence type="ECO:0000256" key="5">
    <source>
        <dbReference type="SAM" id="MobiDB-lite"/>
    </source>
</evidence>
<keyword evidence="7" id="KW-0732">Signal</keyword>
<dbReference type="STRING" id="1071383.J7R176"/>
<evidence type="ECO:0000313" key="10">
    <source>
        <dbReference type="Proteomes" id="UP000006310"/>
    </source>
</evidence>
<sequence>MKLCTLNIVAVLVQALFVFAAQSASTSFASIRSKESIDSDKYTSALDIIDSANSENPVVLFEFENLQLIRALIEDKSGEVEYPYLERLFKDEITNVFDETELPVDQNNDAIIMFTVSDLTKKTSIQLMYDSPVEERNVIWFQFTGKEYDLNELDSFIESAVMYLEEYLDINIDIILNTKGENDLNKLYEKFDKEPTAFAVDQSHSNKPSSSKSDDTEKDDSLSRIWTEGLLMCLLVSFLLLVLLFVALSWLASVEISYTGLEKPANPLKKNQ</sequence>
<feature type="chain" id="PRO_5003795874" description="V-type proton ATPase subunit S1/VOA1 transmembrane domain-containing protein" evidence="7">
    <location>
        <begin position="21"/>
        <end position="272"/>
    </location>
</feature>
<keyword evidence="4 6" id="KW-0472">Membrane</keyword>
<name>J7R176_HUIN7</name>
<dbReference type="Proteomes" id="UP000006310">
    <property type="component" value="Chromosome 2"/>
</dbReference>